<feature type="compositionally biased region" description="Basic and acidic residues" evidence="1">
    <location>
        <begin position="14"/>
        <end position="27"/>
    </location>
</feature>
<accession>E2PZY2</accession>
<dbReference type="EMBL" id="CM000913">
    <property type="protein sequence ID" value="EFG08401.1"/>
    <property type="molecule type" value="Genomic_DNA"/>
</dbReference>
<name>E2PZY2_STRCL</name>
<keyword evidence="3" id="KW-1185">Reference proteome</keyword>
<proteinExistence type="predicted"/>
<dbReference type="Proteomes" id="UP000002357">
    <property type="component" value="Chromosome"/>
</dbReference>
<sequence length="55" mass="6192">MTGTTAPAPCRSHWASEHARRPPPRCGRDLRGRGLVPVRVFRSACWNAFIDELTM</sequence>
<protein>
    <submittedName>
        <fullName evidence="2">Uncharacterized protein</fullName>
    </submittedName>
</protein>
<dbReference type="AlphaFoldDB" id="E2PZY2"/>
<gene>
    <name evidence="2" type="ORF">SCLAV_3330</name>
</gene>
<organism evidence="2 3">
    <name type="scientific">Streptomyces clavuligerus</name>
    <dbReference type="NCBI Taxonomy" id="1901"/>
    <lineage>
        <taxon>Bacteria</taxon>
        <taxon>Bacillati</taxon>
        <taxon>Actinomycetota</taxon>
        <taxon>Actinomycetes</taxon>
        <taxon>Kitasatosporales</taxon>
        <taxon>Streptomycetaceae</taxon>
        <taxon>Streptomyces</taxon>
    </lineage>
</organism>
<reference evidence="2 3" key="1">
    <citation type="journal article" date="2010" name="Genome Biol. Evol.">
        <title>The sequence of a 1.8-mb bacterial linear plasmid reveals a rich evolutionary reservoir of secondary metabolic pathways.</title>
        <authorList>
            <person name="Medema M.H."/>
            <person name="Trefzer A."/>
            <person name="Kovalchuk A."/>
            <person name="van den Berg M."/>
            <person name="Mueller U."/>
            <person name="Heijne W."/>
            <person name="Wu L."/>
            <person name="Alam M.T."/>
            <person name="Ronning C.M."/>
            <person name="Nierman W.C."/>
            <person name="Bovenberg R.A.L."/>
            <person name="Breitling R."/>
            <person name="Takano E."/>
        </authorList>
    </citation>
    <scope>NUCLEOTIDE SEQUENCE [LARGE SCALE GENOMIC DNA]</scope>
    <source>
        <strain evidence="3">ATCC 27064 / DSM 738 / JCM 4710 / NBRC 13307 / NCIMB 12785 / NRRL 3585 / VKM Ac-602</strain>
    </source>
</reference>
<evidence type="ECO:0000313" key="2">
    <source>
        <dbReference type="EMBL" id="EFG08401.1"/>
    </source>
</evidence>
<evidence type="ECO:0000256" key="1">
    <source>
        <dbReference type="SAM" id="MobiDB-lite"/>
    </source>
</evidence>
<evidence type="ECO:0000313" key="3">
    <source>
        <dbReference type="Proteomes" id="UP000002357"/>
    </source>
</evidence>
<feature type="region of interest" description="Disordered" evidence="1">
    <location>
        <begin position="1"/>
        <end position="27"/>
    </location>
</feature>